<dbReference type="InterPro" id="IPR045026">
    <property type="entry name" value="LIMYB"/>
</dbReference>
<proteinExistence type="predicted"/>
<dbReference type="AlphaFoldDB" id="A0A2G5CA57"/>
<feature type="domain" description="Myb/SANT-like" evidence="1">
    <location>
        <begin position="14"/>
        <end position="108"/>
    </location>
</feature>
<dbReference type="FunCoup" id="A0A2G5CA57">
    <property type="interactions" value="2264"/>
</dbReference>
<keyword evidence="3" id="KW-1185">Reference proteome</keyword>
<dbReference type="InParanoid" id="A0A2G5CA57"/>
<accession>A0A2G5CA57</accession>
<evidence type="ECO:0000259" key="1">
    <source>
        <dbReference type="Pfam" id="PF12776"/>
    </source>
</evidence>
<evidence type="ECO:0000313" key="2">
    <source>
        <dbReference type="EMBL" id="PIA28152.1"/>
    </source>
</evidence>
<dbReference type="Proteomes" id="UP000230069">
    <property type="component" value="Unassembled WGS sequence"/>
</dbReference>
<name>A0A2G5CA57_AQUCA</name>
<dbReference type="PANTHER" id="PTHR47584">
    <property type="match status" value="1"/>
</dbReference>
<dbReference type="OrthoDB" id="1910266at2759"/>
<dbReference type="STRING" id="218851.A0A2G5CA57"/>
<protein>
    <recommendedName>
        <fullName evidence="1">Myb/SANT-like domain-containing protein</fullName>
    </recommendedName>
</protein>
<organism evidence="2 3">
    <name type="scientific">Aquilegia coerulea</name>
    <name type="common">Rocky mountain columbine</name>
    <dbReference type="NCBI Taxonomy" id="218851"/>
    <lineage>
        <taxon>Eukaryota</taxon>
        <taxon>Viridiplantae</taxon>
        <taxon>Streptophyta</taxon>
        <taxon>Embryophyta</taxon>
        <taxon>Tracheophyta</taxon>
        <taxon>Spermatophyta</taxon>
        <taxon>Magnoliopsida</taxon>
        <taxon>Ranunculales</taxon>
        <taxon>Ranunculaceae</taxon>
        <taxon>Thalictroideae</taxon>
        <taxon>Aquilegia</taxon>
    </lineage>
</organism>
<dbReference type="InterPro" id="IPR024752">
    <property type="entry name" value="Myb/SANT-like_dom"/>
</dbReference>
<dbReference type="EMBL" id="KZ305089">
    <property type="protein sequence ID" value="PIA28152.1"/>
    <property type="molecule type" value="Genomic_DNA"/>
</dbReference>
<dbReference type="Pfam" id="PF12776">
    <property type="entry name" value="Myb_DNA-bind_3"/>
    <property type="match status" value="1"/>
</dbReference>
<dbReference type="PANTHER" id="PTHR47584:SF17">
    <property type="entry name" value="MYB_SANT-LIKE DNA-BINDING DOMAIN PROTEIN"/>
    <property type="match status" value="1"/>
</dbReference>
<sequence length="303" mass="34718">MNSQPGGGNQTRANWNPKWHKLFVDICLKQVKKGNRPKTHLNKQGWKELCQEFSTITGLAYDKRQLKNHWDYTRDCWKAWHKLLFNIGTAWDPVTEKMDVSDDFWENYIQKHPSVARFRHQKLPHCQELDYIFGGTTVIGDFELTRSSDVAESSEQGPVDTPPEAGQDYVTPDVVHELQQQSSNDVCNMPQSTPPVHINIPTPQGVKRKRVSDVRKIGNMLGRLVDSVESKSRTSSTLDSEGVNKEYTIKDCVGLLNQMPDVPIGSELYLDALDVFKKKSNREFFVTIPSEARFGWLQRQIQT</sequence>
<reference evidence="2 3" key="1">
    <citation type="submission" date="2017-09" db="EMBL/GenBank/DDBJ databases">
        <title>WGS assembly of Aquilegia coerulea Goldsmith.</title>
        <authorList>
            <person name="Hodges S."/>
            <person name="Kramer E."/>
            <person name="Nordborg M."/>
            <person name="Tomkins J."/>
            <person name="Borevitz J."/>
            <person name="Derieg N."/>
            <person name="Yan J."/>
            <person name="Mihaltcheva S."/>
            <person name="Hayes R.D."/>
            <person name="Rokhsar D."/>
        </authorList>
    </citation>
    <scope>NUCLEOTIDE SEQUENCE [LARGE SCALE GENOMIC DNA]</scope>
    <source>
        <strain evidence="3">cv. Goldsmith</strain>
    </source>
</reference>
<evidence type="ECO:0000313" key="3">
    <source>
        <dbReference type="Proteomes" id="UP000230069"/>
    </source>
</evidence>
<gene>
    <name evidence="2" type="ORF">AQUCO_07200060v1</name>
</gene>